<keyword evidence="1" id="KW-0812">Transmembrane</keyword>
<sequence length="93" mass="10772">MGLMYAIGVQVVDIIGVVFYLLMPLNREIICIYWLKFLLGVLFWAAGIGIFDMAKNAEEKREKILLYFSCFSVLAFGIWYALYLILADFIELF</sequence>
<feature type="transmembrane region" description="Helical" evidence="1">
    <location>
        <begin position="7"/>
        <end position="26"/>
    </location>
</feature>
<name>A0AAW4WFJ0_9FIRM</name>
<reference evidence="2" key="1">
    <citation type="submission" date="2021-10" db="EMBL/GenBank/DDBJ databases">
        <title>Anaerobic single-cell dispensing facilitates the cultivation of human gut bacteria.</title>
        <authorList>
            <person name="Afrizal A."/>
        </authorList>
    </citation>
    <scope>NUCLEOTIDE SEQUENCE</scope>
    <source>
        <strain evidence="2">CLA-AA-H204</strain>
    </source>
</reference>
<protein>
    <submittedName>
        <fullName evidence="2">Uncharacterized protein</fullName>
    </submittedName>
</protein>
<gene>
    <name evidence="2" type="ORF">LKD47_14805</name>
</gene>
<dbReference type="EMBL" id="JAJEQW010000029">
    <property type="protein sequence ID" value="MCC2243545.1"/>
    <property type="molecule type" value="Genomic_DNA"/>
</dbReference>
<keyword evidence="1" id="KW-0472">Membrane</keyword>
<proteinExistence type="predicted"/>
<dbReference type="RefSeq" id="WP_147337973.1">
    <property type="nucleotide sequence ID" value="NZ_JAJEQW010000029.1"/>
</dbReference>
<evidence type="ECO:0000313" key="3">
    <source>
        <dbReference type="Proteomes" id="UP001198893"/>
    </source>
</evidence>
<comment type="caution">
    <text evidence="2">The sequence shown here is derived from an EMBL/GenBank/DDBJ whole genome shotgun (WGS) entry which is preliminary data.</text>
</comment>
<evidence type="ECO:0000313" key="2">
    <source>
        <dbReference type="EMBL" id="MCC2243545.1"/>
    </source>
</evidence>
<accession>A0AAW4WFJ0</accession>
<feature type="transmembrane region" description="Helical" evidence="1">
    <location>
        <begin position="32"/>
        <end position="52"/>
    </location>
</feature>
<feature type="transmembrane region" description="Helical" evidence="1">
    <location>
        <begin position="64"/>
        <end position="86"/>
    </location>
</feature>
<dbReference type="Proteomes" id="UP001198893">
    <property type="component" value="Unassembled WGS sequence"/>
</dbReference>
<organism evidence="2 3">
    <name type="scientific">Roseburia amylophila</name>
    <dbReference type="NCBI Taxonomy" id="2981794"/>
    <lineage>
        <taxon>Bacteria</taxon>
        <taxon>Bacillati</taxon>
        <taxon>Bacillota</taxon>
        <taxon>Clostridia</taxon>
        <taxon>Lachnospirales</taxon>
        <taxon>Lachnospiraceae</taxon>
        <taxon>Roseburia</taxon>
    </lineage>
</organism>
<keyword evidence="1" id="KW-1133">Transmembrane helix</keyword>
<dbReference type="AlphaFoldDB" id="A0AAW4WFJ0"/>
<evidence type="ECO:0000256" key="1">
    <source>
        <dbReference type="SAM" id="Phobius"/>
    </source>
</evidence>